<proteinExistence type="predicted"/>
<sequence length="102" mass="9828">MVAGDIEINNGGVLTPEGDIRVVALGKAAQEIGFAGTLTAASGKLNILSGGSISSPATGAIDGGVIAISAGNIAIVNGGAIHADTFSSGARSPASVSSPRRR</sequence>
<dbReference type="Proteomes" id="UP000886469">
    <property type="component" value="Unassembled WGS sequence"/>
</dbReference>
<protein>
    <submittedName>
        <fullName evidence="1">Uncharacterized protein</fullName>
    </submittedName>
</protein>
<comment type="caution">
    <text evidence="1">The sequence shown here is derived from an EMBL/GenBank/DDBJ whole genome shotgun (WGS) entry which is preliminary data.</text>
</comment>
<gene>
    <name evidence="1" type="ORF">E4Q08_22690</name>
</gene>
<dbReference type="EMBL" id="SPMX01000099">
    <property type="protein sequence ID" value="NMQ07842.1"/>
    <property type="molecule type" value="Genomic_DNA"/>
</dbReference>
<accession>A0ABX1THY8</accession>
<evidence type="ECO:0000313" key="1">
    <source>
        <dbReference type="EMBL" id="NMQ07842.1"/>
    </source>
</evidence>
<evidence type="ECO:0000313" key="2">
    <source>
        <dbReference type="Proteomes" id="UP000886469"/>
    </source>
</evidence>
<reference evidence="1" key="1">
    <citation type="submission" date="2019-03" db="EMBL/GenBank/DDBJ databases">
        <title>Metabolic reconstructions from genomes of highly enriched 'Candidatus Accumulibacter' and 'Candidatus Competibacter' bioreactor populations.</title>
        <authorList>
            <person name="Annavajhala M.K."/>
            <person name="Welles L."/>
            <person name="Abbas B."/>
            <person name="Sorokin D."/>
            <person name="Park H."/>
            <person name="Van Loosdrecht M."/>
            <person name="Chandran K."/>
        </authorList>
    </citation>
    <scope>NUCLEOTIDE SEQUENCE</scope>
    <source>
        <strain evidence="1">SBR_L</strain>
    </source>
</reference>
<keyword evidence="2" id="KW-1185">Reference proteome</keyword>
<name>A0ABX1THY8_9PROT</name>
<organism evidence="1 2">
    <name type="scientific">Candidatus Accumulibacter contiguus</name>
    <dbReference type="NCBI Taxonomy" id="2954381"/>
    <lineage>
        <taxon>Bacteria</taxon>
        <taxon>Pseudomonadati</taxon>
        <taxon>Pseudomonadota</taxon>
        <taxon>Betaproteobacteria</taxon>
        <taxon>Candidatus Accumulibacter</taxon>
    </lineage>
</organism>